<dbReference type="PANTHER" id="PTHR33643">
    <property type="entry name" value="UREASE ACCESSORY PROTEIN D"/>
    <property type="match status" value="1"/>
</dbReference>
<evidence type="ECO:0000256" key="1">
    <source>
        <dbReference type="ARBA" id="ARBA00007177"/>
    </source>
</evidence>
<keyword evidence="3" id="KW-0996">Nickel insertion</keyword>
<dbReference type="GO" id="GO:0005737">
    <property type="term" value="C:cytoplasm"/>
    <property type="evidence" value="ECO:0007669"/>
    <property type="project" value="UniProtKB-SubCell"/>
</dbReference>
<dbReference type="AlphaFoldDB" id="A0A379A145"/>
<feature type="region of interest" description="Disordered" evidence="4">
    <location>
        <begin position="1"/>
        <end position="31"/>
    </location>
</feature>
<gene>
    <name evidence="3 5" type="primary">ureD</name>
    <name evidence="5" type="ORF">NCTC13350_04060</name>
</gene>
<proteinExistence type="inferred from homology"/>
<sequence length="296" mass="31425">MENTVSMRAETGIEGGGAGGGGSTRPVMQRARGTARVSFALRDGQTRLEGLYQSGSAKIRLPKVYDGVPLAVLLNTSGGITGGDRLSYTGHLAAGTRAILTSQTAERAYRSSGGTGEVLNSLSAEDGAHLEWLPQELILFEASALSRKMEVRLEGSARFTGLEMVVLGRKAMGESVKTLSFRDQWRIWRNGRLAFADNLAIGPDTQMLDGIATAGGGCAFATFIDCGPDAESGLARARQCLEQITPEGGPLRGGVSAWNGQLVARFVSADSRSLRDGLITFLETCRQAPLPRLWSC</sequence>
<accession>A0A379A145</accession>
<organism evidence="5 6">
    <name type="scientific">Pannonibacter phragmitetus</name>
    <dbReference type="NCBI Taxonomy" id="121719"/>
    <lineage>
        <taxon>Bacteria</taxon>
        <taxon>Pseudomonadati</taxon>
        <taxon>Pseudomonadota</taxon>
        <taxon>Alphaproteobacteria</taxon>
        <taxon>Hyphomicrobiales</taxon>
        <taxon>Stappiaceae</taxon>
        <taxon>Pannonibacter</taxon>
    </lineage>
</organism>
<dbReference type="GO" id="GO:0016151">
    <property type="term" value="F:nickel cation binding"/>
    <property type="evidence" value="ECO:0007669"/>
    <property type="project" value="UniProtKB-UniRule"/>
</dbReference>
<evidence type="ECO:0000313" key="6">
    <source>
        <dbReference type="Proteomes" id="UP000255000"/>
    </source>
</evidence>
<evidence type="ECO:0000256" key="2">
    <source>
        <dbReference type="ARBA" id="ARBA00023186"/>
    </source>
</evidence>
<dbReference type="Pfam" id="PF01774">
    <property type="entry name" value="UreD"/>
    <property type="match status" value="1"/>
</dbReference>
<evidence type="ECO:0000256" key="3">
    <source>
        <dbReference type="HAMAP-Rule" id="MF_01384"/>
    </source>
</evidence>
<comment type="subcellular location">
    <subcellularLocation>
        <location evidence="3">Cytoplasm</location>
    </subcellularLocation>
</comment>
<comment type="similarity">
    <text evidence="1 3">Belongs to the UreD family.</text>
</comment>
<reference evidence="5 6" key="1">
    <citation type="submission" date="2018-06" db="EMBL/GenBank/DDBJ databases">
        <authorList>
            <consortium name="Pathogen Informatics"/>
            <person name="Doyle S."/>
        </authorList>
    </citation>
    <scope>NUCLEOTIDE SEQUENCE [LARGE SCALE GENOMIC DNA]</scope>
    <source>
        <strain evidence="5 6">NCTC13350</strain>
    </source>
</reference>
<dbReference type="Proteomes" id="UP000255000">
    <property type="component" value="Unassembled WGS sequence"/>
</dbReference>
<dbReference type="PANTHER" id="PTHR33643:SF1">
    <property type="entry name" value="UREASE ACCESSORY PROTEIN D"/>
    <property type="match status" value="1"/>
</dbReference>
<dbReference type="HAMAP" id="MF_01384">
    <property type="entry name" value="UreD"/>
    <property type="match status" value="1"/>
</dbReference>
<dbReference type="EMBL" id="UGSK01000001">
    <property type="protein sequence ID" value="SUB03077.1"/>
    <property type="molecule type" value="Genomic_DNA"/>
</dbReference>
<comment type="subunit">
    <text evidence="3">UreD, UreF and UreG form a complex that acts as a GTP-hydrolysis-dependent molecular chaperone, activating the urease apoprotein by helping to assemble the nickel containing metallocenter of UreC. The UreE protein probably delivers the nickel.</text>
</comment>
<keyword evidence="3" id="KW-0963">Cytoplasm</keyword>
<dbReference type="RefSeq" id="WP_019964340.1">
    <property type="nucleotide sequence ID" value="NZ_UGSK01000001.1"/>
</dbReference>
<feature type="compositionally biased region" description="Gly residues" evidence="4">
    <location>
        <begin position="13"/>
        <end position="23"/>
    </location>
</feature>
<dbReference type="InterPro" id="IPR002669">
    <property type="entry name" value="UreD"/>
</dbReference>
<protein>
    <recommendedName>
        <fullName evidence="3">Urease accessory protein UreD</fullName>
    </recommendedName>
</protein>
<keyword evidence="2 3" id="KW-0143">Chaperone</keyword>
<evidence type="ECO:0000313" key="5">
    <source>
        <dbReference type="EMBL" id="SUB03077.1"/>
    </source>
</evidence>
<comment type="function">
    <text evidence="3">Required for maturation of urease via the functional incorporation of the urease nickel metallocenter.</text>
</comment>
<name>A0A379A145_9HYPH</name>
<evidence type="ECO:0000256" key="4">
    <source>
        <dbReference type="SAM" id="MobiDB-lite"/>
    </source>
</evidence>